<organism evidence="2">
    <name type="scientific">Cryptophlebia leucotreta granulosis virus</name>
    <name type="common">ClGV</name>
    <name type="synonym">Cryptophlebia leucotreta granulovirus</name>
    <dbReference type="NCBI Taxonomy" id="35254"/>
    <lineage>
        <taxon>Viruses</taxon>
        <taxon>Viruses incertae sedis</taxon>
        <taxon>Naldaviricetes</taxon>
        <taxon>Lefavirales</taxon>
        <taxon>Baculoviridae</taxon>
        <taxon>Betabaculovirus</taxon>
        <taxon>Betabaculovirus cryleucotretae</taxon>
    </lineage>
</organism>
<evidence type="ECO:0000256" key="1">
    <source>
        <dbReference type="SAM" id="Phobius"/>
    </source>
</evidence>
<dbReference type="EMBL" id="MF974563">
    <property type="protein sequence ID" value="AUF82074.1"/>
    <property type="molecule type" value="Genomic_DNA"/>
</dbReference>
<feature type="transmembrane region" description="Helical" evidence="1">
    <location>
        <begin position="24"/>
        <end position="44"/>
    </location>
</feature>
<proteinExistence type="predicted"/>
<accession>A0A2H4ZKJ5</accession>
<evidence type="ECO:0008006" key="3">
    <source>
        <dbReference type="Google" id="ProtNLM"/>
    </source>
</evidence>
<evidence type="ECO:0000313" key="2">
    <source>
        <dbReference type="EMBL" id="AUF82074.1"/>
    </source>
</evidence>
<reference evidence="2" key="1">
    <citation type="journal article" date="2017" name="Int. J. Mol. Sci.">
        <title>Genome Analysis and Genetic Stability of the Cryptophlebia leucotreta Granulovirus (CrleGV-SA) after 15 Years of Commercial Use as a Biopesticide.</title>
        <authorList>
            <person name="van der Merwe M."/>
            <person name="Jukes M.D."/>
            <person name="Rabalski L."/>
            <person name="Knox C."/>
            <person name="Opoku-Debrah J.K."/>
            <person name="Moore S.D."/>
            <person name="Krejmer-Rabalska M."/>
            <person name="Szewczyk B."/>
            <person name="Hill M.P."/>
        </authorList>
    </citation>
    <scope>NUCLEOTIDE SEQUENCE</scope>
    <source>
        <strain evidence="2">CrleGV-SA</strain>
    </source>
</reference>
<keyword evidence="1" id="KW-1133">Transmembrane helix</keyword>
<sequence length="84" mass="9641">MLTPTLIIGLIVFAFLVNKFNSSELLVTVMVLFVLFFCILNYYYASTESAPQDLYNENVKKMKKKQHLNDAFDALLNKNNSSIE</sequence>
<dbReference type="InterPro" id="IPR008561">
    <property type="entry name" value="Ac76_baculovir"/>
</dbReference>
<dbReference type="Pfam" id="PF05814">
    <property type="entry name" value="Ac76"/>
    <property type="match status" value="1"/>
</dbReference>
<keyword evidence="1" id="KW-0812">Transmembrane</keyword>
<protein>
    <recommendedName>
        <fullName evidence="3">Ac76</fullName>
    </recommendedName>
</protein>
<name>A0A2H4ZKJ5_GVCL</name>
<organismHost>
    <name type="scientific">Tortricidae</name>
    <dbReference type="NCBI Taxonomy" id="7139"/>
</organismHost>
<keyword evidence="1" id="KW-0472">Membrane</keyword>